<accession>A0A224A7Q3</accession>
<evidence type="ECO:0000313" key="2">
    <source>
        <dbReference type="Proteomes" id="UP000218665"/>
    </source>
</evidence>
<reference evidence="1 2" key="1">
    <citation type="submission" date="2017-07" db="EMBL/GenBank/DDBJ databases">
        <title>Whole genome sequence of Streptococcus tigurinus, strain osk_001, isolated from post-mortem material.</title>
        <authorList>
            <person name="Yoshizawa H."/>
            <person name="Motooka D."/>
            <person name="Katada R."/>
            <person name="Matsumoto Y."/>
            <person name="Nakamura S."/>
            <person name="Morii E."/>
            <person name="Iida T."/>
            <person name="Matsumoto H."/>
        </authorList>
    </citation>
    <scope>NUCLEOTIDE SEQUENCE [LARGE SCALE GENOMIC DNA]</scope>
    <source>
        <strain evidence="2">osk_001</strain>
    </source>
</reference>
<sequence length="45" mass="5379">MEKETSIFQSDEFDDYYRSVLNGGKYVNPDCREDIDTPYYNFLAE</sequence>
<organism evidence="1 2">
    <name type="scientific">Streptococcus oralis subsp. tigurinus</name>
    <dbReference type="NCBI Taxonomy" id="1077464"/>
    <lineage>
        <taxon>Bacteria</taxon>
        <taxon>Bacillati</taxon>
        <taxon>Bacillota</taxon>
        <taxon>Bacilli</taxon>
        <taxon>Lactobacillales</taxon>
        <taxon>Streptococcaceae</taxon>
        <taxon>Streptococcus</taxon>
    </lineage>
</organism>
<dbReference type="EMBL" id="AP018338">
    <property type="protein sequence ID" value="BBA09010.1"/>
    <property type="molecule type" value="Genomic_DNA"/>
</dbReference>
<protein>
    <submittedName>
        <fullName evidence="1">Uncharacterized protein</fullName>
    </submittedName>
</protein>
<dbReference type="AlphaFoldDB" id="A0A224A7Q3"/>
<gene>
    <name evidence="1" type="ORF">STO1_014060</name>
</gene>
<name>A0A224A7Q3_STROR</name>
<dbReference type="Proteomes" id="UP000218665">
    <property type="component" value="Chromosome"/>
</dbReference>
<evidence type="ECO:0000313" key="1">
    <source>
        <dbReference type="EMBL" id="BBA09010.1"/>
    </source>
</evidence>
<proteinExistence type="predicted"/>